<evidence type="ECO:0000313" key="1">
    <source>
        <dbReference type="Proteomes" id="UP000095280"/>
    </source>
</evidence>
<keyword evidence="1" id="KW-1185">Reference proteome</keyword>
<proteinExistence type="predicted"/>
<evidence type="ECO:0000313" key="3">
    <source>
        <dbReference type="WBParaSite" id="maker-uti_cns_0000859-snap-gene-1.6-mRNA-1"/>
    </source>
</evidence>
<sequence length="80" mass="9255">MASKLKKQSSLNLNYDPSVYPVVEYKTPATTSKDIGSWDAFSPVHQNLPWSQVKRYPIINSEMTDFVNKMHVTNREFSLF</sequence>
<organism evidence="1 4">
    <name type="scientific">Macrostomum lignano</name>
    <dbReference type="NCBI Taxonomy" id="282301"/>
    <lineage>
        <taxon>Eukaryota</taxon>
        <taxon>Metazoa</taxon>
        <taxon>Spiralia</taxon>
        <taxon>Lophotrochozoa</taxon>
        <taxon>Platyhelminthes</taxon>
        <taxon>Rhabditophora</taxon>
        <taxon>Macrostomorpha</taxon>
        <taxon>Macrostomida</taxon>
        <taxon>Macrostomidae</taxon>
        <taxon>Macrostomum</taxon>
    </lineage>
</organism>
<accession>A0A1I8GVL8</accession>
<evidence type="ECO:0000313" key="2">
    <source>
        <dbReference type="WBParaSite" id="maker-unitig_13427-snap-gene-0.2-mRNA-1"/>
    </source>
</evidence>
<reference evidence="2 3" key="1">
    <citation type="submission" date="2016-11" db="UniProtKB">
        <authorList>
            <consortium name="WormBaseParasite"/>
        </authorList>
    </citation>
    <scope>IDENTIFICATION</scope>
</reference>
<dbReference type="Pfam" id="PF22593">
    <property type="entry name" value="SPMIP11"/>
    <property type="match status" value="1"/>
</dbReference>
<evidence type="ECO:0000313" key="4">
    <source>
        <dbReference type="WBParaSite" id="maker-uti_cns_0003141-snap-gene-0.4-mRNA-1"/>
    </source>
</evidence>
<dbReference type="OrthoDB" id="10059362at2759"/>
<dbReference type="WBParaSite" id="maker-uti_cns_0000859-snap-gene-1.6-mRNA-1">
    <property type="protein sequence ID" value="maker-uti_cns_0000859-snap-gene-1.6-mRNA-1"/>
    <property type="gene ID" value="maker-uti_cns_0000859-snap-gene-1.6"/>
</dbReference>
<dbReference type="PANTHER" id="PTHR35263:SF1">
    <property type="entry name" value="TESTIS-EXPRESSED PROTEIN 49"/>
    <property type="match status" value="1"/>
</dbReference>
<dbReference type="Proteomes" id="UP000095280">
    <property type="component" value="Unplaced"/>
</dbReference>
<name>A0A1I8GVL8_9PLAT</name>
<dbReference type="WBParaSite" id="maker-uti_cns_0003141-snap-gene-0.4-mRNA-1">
    <property type="protein sequence ID" value="maker-uti_cns_0003141-snap-gene-0.4-mRNA-1"/>
    <property type="gene ID" value="maker-uti_cns_0003141-snap-gene-0.4"/>
</dbReference>
<dbReference type="WBParaSite" id="maker-unitig_13427-snap-gene-0.2-mRNA-1">
    <property type="protein sequence ID" value="maker-unitig_13427-snap-gene-0.2-mRNA-1"/>
    <property type="gene ID" value="maker-unitig_13427-snap-gene-0.2"/>
</dbReference>
<dbReference type="AlphaFoldDB" id="A0A1I8GVL8"/>
<dbReference type="WBParaSite" id="maker-uti_cns_0046491-snap-gene-0.7-mRNA-1">
    <property type="protein sequence ID" value="maker-uti_cns_0046491-snap-gene-0.7-mRNA-1"/>
    <property type="gene ID" value="maker-uti_cns_0046491-snap-gene-0.7"/>
</dbReference>
<protein>
    <submittedName>
        <fullName evidence="2 3">Ovule protein</fullName>
    </submittedName>
</protein>
<dbReference type="InterPro" id="IPR038775">
    <property type="entry name" value="SPMIP11"/>
</dbReference>
<dbReference type="PANTHER" id="PTHR35263">
    <property type="entry name" value="TESTIS-EXPRESSED PROTEIN 49"/>
    <property type="match status" value="1"/>
</dbReference>